<evidence type="ECO:0000256" key="4">
    <source>
        <dbReference type="SAM" id="Phobius"/>
    </source>
</evidence>
<organism evidence="6 7">
    <name type="scientific">Rhizopus oryzae</name>
    <name type="common">Mucormycosis agent</name>
    <name type="synonym">Rhizopus arrhizus var. delemar</name>
    <dbReference type="NCBI Taxonomy" id="64495"/>
    <lineage>
        <taxon>Eukaryota</taxon>
        <taxon>Fungi</taxon>
        <taxon>Fungi incertae sedis</taxon>
        <taxon>Mucoromycota</taxon>
        <taxon>Mucoromycotina</taxon>
        <taxon>Mucoromycetes</taxon>
        <taxon>Mucorales</taxon>
        <taxon>Mucorineae</taxon>
        <taxon>Rhizopodaceae</taxon>
        <taxon>Rhizopus</taxon>
    </lineage>
</organism>
<accession>A0A9P6XE60</accession>
<dbReference type="GO" id="GO:0005886">
    <property type="term" value="C:plasma membrane"/>
    <property type="evidence" value="ECO:0007669"/>
    <property type="project" value="UniProtKB-SubCell"/>
</dbReference>
<evidence type="ECO:0000313" key="6">
    <source>
        <dbReference type="EMBL" id="KAG1311721.1"/>
    </source>
</evidence>
<dbReference type="EMBL" id="JAANQT010000358">
    <property type="protein sequence ID" value="KAG1311721.1"/>
    <property type="molecule type" value="Genomic_DNA"/>
</dbReference>
<dbReference type="OrthoDB" id="546893at2759"/>
<evidence type="ECO:0000256" key="2">
    <source>
        <dbReference type="ARBA" id="ARBA00022475"/>
    </source>
</evidence>
<reference evidence="6" key="1">
    <citation type="journal article" date="2020" name="Microb. Genom.">
        <title>Genetic diversity of clinical and environmental Mucorales isolates obtained from an investigation of mucormycosis cases among solid organ transplant recipients.</title>
        <authorList>
            <person name="Nguyen M.H."/>
            <person name="Kaul D."/>
            <person name="Muto C."/>
            <person name="Cheng S.J."/>
            <person name="Richter R.A."/>
            <person name="Bruno V.M."/>
            <person name="Liu G."/>
            <person name="Beyhan S."/>
            <person name="Sundermann A.J."/>
            <person name="Mounaud S."/>
            <person name="Pasculle A.W."/>
            <person name="Nierman W.C."/>
            <person name="Driscoll E."/>
            <person name="Cumbie R."/>
            <person name="Clancy C.J."/>
            <person name="Dupont C.L."/>
        </authorList>
    </citation>
    <scope>NUCLEOTIDE SEQUENCE</scope>
    <source>
        <strain evidence="6">GL11</strain>
    </source>
</reference>
<gene>
    <name evidence="6" type="ORF">G6F64_003599</name>
</gene>
<dbReference type="CDD" id="cd17394">
    <property type="entry name" value="MFS_FucP_like"/>
    <property type="match status" value="1"/>
</dbReference>
<feature type="transmembrane region" description="Helical" evidence="4">
    <location>
        <begin position="405"/>
        <end position="426"/>
    </location>
</feature>
<dbReference type="GO" id="GO:0022857">
    <property type="term" value="F:transmembrane transporter activity"/>
    <property type="evidence" value="ECO:0007669"/>
    <property type="project" value="InterPro"/>
</dbReference>
<feature type="transmembrane region" description="Helical" evidence="4">
    <location>
        <begin position="30"/>
        <end position="51"/>
    </location>
</feature>
<feature type="transmembrane region" description="Helical" evidence="4">
    <location>
        <begin position="342"/>
        <end position="362"/>
    </location>
</feature>
<sequence>MFKNFKNKAVDNDVNSRHDPETNQTKRPSYLVPGILVTTLFFLWGFSYGLLDTLNKHFRNVLGISTTQSTYMQVAYFGAYFIFSIPASLINRRFGYKRAMIFGLLLYVVGAICFYPSAQFLSFGGFIGSLFIIACGLSTLETCANTYIAIIGSRERASLRINTAQAFNGLASTIAPIVASYAFFGGNEDSGASTDLESVKWTYVGVACAVFVIAILFCFANIPEVDEEALMAEDAKTSGEILRRCSLVSPHLLLGSFTMFMYVGAQVSVASMFMFYTSEVGHMPDSRGSILLSVGMACFTIGRFVSALLIKKFRANHVMAVFSIGAIIANVFVIAMKTPATSYALLVIFFFMSVMFPTIFSLGTRDLGRNHKRGSAMIIMGVCGGAVLPPIQAVIHDHSNVNTSYVMPLIAFVVVLFYSLIGYRLIKYVDEEIEVIRDDVSEDLSNGSDKKPSVMEIELNR</sequence>
<dbReference type="PROSITE" id="PS50850">
    <property type="entry name" value="MFS"/>
    <property type="match status" value="1"/>
</dbReference>
<keyword evidence="2" id="KW-1003">Cell membrane</keyword>
<feature type="region of interest" description="Disordered" evidence="3">
    <location>
        <begin position="1"/>
        <end position="25"/>
    </location>
</feature>
<name>A0A9P6XE60_RHIOR</name>
<feature type="compositionally biased region" description="Basic and acidic residues" evidence="3">
    <location>
        <begin position="8"/>
        <end position="21"/>
    </location>
</feature>
<keyword evidence="4" id="KW-0472">Membrane</keyword>
<proteinExistence type="predicted"/>
<evidence type="ECO:0000256" key="3">
    <source>
        <dbReference type="SAM" id="MobiDB-lite"/>
    </source>
</evidence>
<comment type="subcellular location">
    <subcellularLocation>
        <location evidence="1">Cell inner membrane</location>
        <topology evidence="1">Multi-pass membrane protein</topology>
    </subcellularLocation>
</comment>
<keyword evidence="4" id="KW-1133">Transmembrane helix</keyword>
<dbReference type="InterPro" id="IPR036259">
    <property type="entry name" value="MFS_trans_sf"/>
</dbReference>
<dbReference type="Proteomes" id="UP000716291">
    <property type="component" value="Unassembled WGS sequence"/>
</dbReference>
<feature type="transmembrane region" description="Helical" evidence="4">
    <location>
        <begin position="317"/>
        <end position="336"/>
    </location>
</feature>
<protein>
    <recommendedName>
        <fullName evidence="5">Major facilitator superfamily (MFS) profile domain-containing protein</fullName>
    </recommendedName>
</protein>
<evidence type="ECO:0000259" key="5">
    <source>
        <dbReference type="PROSITE" id="PS50850"/>
    </source>
</evidence>
<comment type="caution">
    <text evidence="6">The sequence shown here is derived from an EMBL/GenBank/DDBJ whole genome shotgun (WGS) entry which is preliminary data.</text>
</comment>
<dbReference type="InterPro" id="IPR011701">
    <property type="entry name" value="MFS"/>
</dbReference>
<feature type="transmembrane region" description="Helical" evidence="4">
    <location>
        <begin position="374"/>
        <end position="393"/>
    </location>
</feature>
<dbReference type="SUPFAM" id="SSF103473">
    <property type="entry name" value="MFS general substrate transporter"/>
    <property type="match status" value="1"/>
</dbReference>
<feature type="transmembrane region" description="Helical" evidence="4">
    <location>
        <begin position="288"/>
        <end position="310"/>
    </location>
</feature>
<dbReference type="Gene3D" id="1.20.1250.20">
    <property type="entry name" value="MFS general substrate transporter like domains"/>
    <property type="match status" value="2"/>
</dbReference>
<feature type="transmembrane region" description="Helical" evidence="4">
    <location>
        <begin position="252"/>
        <end position="276"/>
    </location>
</feature>
<dbReference type="InterPro" id="IPR050375">
    <property type="entry name" value="MFS_TsgA-like"/>
</dbReference>
<keyword evidence="7" id="KW-1185">Reference proteome</keyword>
<dbReference type="InterPro" id="IPR020846">
    <property type="entry name" value="MFS_dom"/>
</dbReference>
<feature type="domain" description="Major facilitator superfamily (MFS) profile" evidence="5">
    <location>
        <begin position="33"/>
        <end position="434"/>
    </location>
</feature>
<feature type="transmembrane region" description="Helical" evidence="4">
    <location>
        <begin position="99"/>
        <end position="118"/>
    </location>
</feature>
<feature type="transmembrane region" description="Helical" evidence="4">
    <location>
        <begin position="203"/>
        <end position="222"/>
    </location>
</feature>
<keyword evidence="4" id="KW-0812">Transmembrane</keyword>
<evidence type="ECO:0000313" key="7">
    <source>
        <dbReference type="Proteomes" id="UP000716291"/>
    </source>
</evidence>
<dbReference type="PANTHER" id="PTHR43702:SF3">
    <property type="entry name" value="PROTEIN TSGA"/>
    <property type="match status" value="1"/>
</dbReference>
<evidence type="ECO:0000256" key="1">
    <source>
        <dbReference type="ARBA" id="ARBA00004429"/>
    </source>
</evidence>
<dbReference type="PANTHER" id="PTHR43702">
    <property type="entry name" value="L-FUCOSE-PROTON SYMPORTER"/>
    <property type="match status" value="1"/>
</dbReference>
<dbReference type="Pfam" id="PF07690">
    <property type="entry name" value="MFS_1"/>
    <property type="match status" value="1"/>
</dbReference>
<dbReference type="AlphaFoldDB" id="A0A9P6XE60"/>
<feature type="transmembrane region" description="Helical" evidence="4">
    <location>
        <begin position="71"/>
        <end position="90"/>
    </location>
</feature>
<feature type="transmembrane region" description="Helical" evidence="4">
    <location>
        <begin position="164"/>
        <end position="183"/>
    </location>
</feature>
<feature type="transmembrane region" description="Helical" evidence="4">
    <location>
        <begin position="130"/>
        <end position="152"/>
    </location>
</feature>